<dbReference type="OrthoDB" id="1426925at2759"/>
<gene>
    <name evidence="1" type="ORF">FRX31_023473</name>
</gene>
<comment type="caution">
    <text evidence="1">The sequence shown here is derived from an EMBL/GenBank/DDBJ whole genome shotgun (WGS) entry which is preliminary data.</text>
</comment>
<dbReference type="Proteomes" id="UP000554482">
    <property type="component" value="Unassembled WGS sequence"/>
</dbReference>
<evidence type="ECO:0000313" key="2">
    <source>
        <dbReference type="Proteomes" id="UP000554482"/>
    </source>
</evidence>
<accession>A0A7J6VRX5</accession>
<reference evidence="1 2" key="1">
    <citation type="submission" date="2020-06" db="EMBL/GenBank/DDBJ databases">
        <title>Transcriptomic and genomic resources for Thalictrum thalictroides and T. hernandezii: Facilitating candidate gene discovery in an emerging model plant lineage.</title>
        <authorList>
            <person name="Arias T."/>
            <person name="Riano-Pachon D.M."/>
            <person name="Di Stilio V.S."/>
        </authorList>
    </citation>
    <scope>NUCLEOTIDE SEQUENCE [LARGE SCALE GENOMIC DNA]</scope>
    <source>
        <strain evidence="2">cv. WT478/WT964</strain>
        <tissue evidence="1">Leaves</tissue>
    </source>
</reference>
<dbReference type="AlphaFoldDB" id="A0A7J6VRX5"/>
<sequence length="158" mass="17669">MAKGKTAKQLAMQALKQCQASHFTKEIIDHKLPSNLNVLKFDQYNGIGNPTYHIKTKELLKVFSSVKEDYLLCLQFQSSLTGPSIDYFHKIPPGTIGSFGRPPLVSVVPVKLGPALDCFHKIPLGTIGSPGELEKQFTIFYIHNQKRLATIDVLFRVK</sequence>
<dbReference type="EMBL" id="JABWDY010028676">
    <property type="protein sequence ID" value="KAF5186940.1"/>
    <property type="molecule type" value="Genomic_DNA"/>
</dbReference>
<keyword evidence="2" id="KW-1185">Reference proteome</keyword>
<proteinExistence type="predicted"/>
<organism evidence="1 2">
    <name type="scientific">Thalictrum thalictroides</name>
    <name type="common">Rue-anemone</name>
    <name type="synonym">Anemone thalictroides</name>
    <dbReference type="NCBI Taxonomy" id="46969"/>
    <lineage>
        <taxon>Eukaryota</taxon>
        <taxon>Viridiplantae</taxon>
        <taxon>Streptophyta</taxon>
        <taxon>Embryophyta</taxon>
        <taxon>Tracheophyta</taxon>
        <taxon>Spermatophyta</taxon>
        <taxon>Magnoliopsida</taxon>
        <taxon>Ranunculales</taxon>
        <taxon>Ranunculaceae</taxon>
        <taxon>Thalictroideae</taxon>
        <taxon>Thalictrum</taxon>
    </lineage>
</organism>
<protein>
    <submittedName>
        <fullName evidence="1">Uncharacterized protein</fullName>
    </submittedName>
</protein>
<name>A0A7J6VRX5_THATH</name>
<evidence type="ECO:0000313" key="1">
    <source>
        <dbReference type="EMBL" id="KAF5186940.1"/>
    </source>
</evidence>